<organism evidence="1 2">
    <name type="scientific">Phytoactinopolyspora halotolerans</name>
    <dbReference type="NCBI Taxonomy" id="1981512"/>
    <lineage>
        <taxon>Bacteria</taxon>
        <taxon>Bacillati</taxon>
        <taxon>Actinomycetota</taxon>
        <taxon>Actinomycetes</taxon>
        <taxon>Jiangellales</taxon>
        <taxon>Jiangellaceae</taxon>
        <taxon>Phytoactinopolyspora</taxon>
    </lineage>
</organism>
<dbReference type="EMBL" id="JAAGOA010000017">
    <property type="protein sequence ID" value="NEE02789.1"/>
    <property type="molecule type" value="Genomic_DNA"/>
</dbReference>
<evidence type="ECO:0000313" key="1">
    <source>
        <dbReference type="EMBL" id="NEE02789.1"/>
    </source>
</evidence>
<accession>A0A6L9SCP9</accession>
<sequence>MAYEDTPEGAGSGGEYCSMDVDALGQAVDDLDKTLTGLTDRISGLETDFRYFGVDMSNLNKLLEAKRDLDDIMPDMRRRHSLAVQLLAEHQNNGWDGDGVLEIQGTDILNDLFDSVEDAQEAGRELAEQVNGTYGDIPDDVWEQLEQYGHDPDFAEAFINGLNPEDRGHLLMTADPMNDDLPDGAIDSLSTVFSTASFRIDYDTEFISSMYQPLADQDIPNIDLTDNMAYIMQNGGQWNHESMVAFAETALNGEFDDIGQFTGEGATWLFAAMGKNPRAAAEYMHAHPDQVWEQAQVIGPVTTTDEWNEAWTAFVKAGTVDADSIYGRLQIYDDDQPNLAQENAATWITNVGSLDEPFPFTDEMRGVFVDMTEQYWDEFMYAFSSPAGVGDYDGTPPINQIDPEVWDAFITEGMRSEEGSARTFELFHNEIRDIRNGRGPDHDASGWDGFIAGRLSDMFLANWNDVLNEREASEQERDEFREGMVNWLIGAGFDPKGAVEDITGKPKEIAQSILGELVNGWLEDLDEEQIQELETDVFGYHQRWRDYANDRVTKSELPYLNPDIEPYDDGTVTWDGDPAFYEEHYGGEFTDGSGRILPFEEIASDPDALAAYNAWLQDPAVQRATNGFFQDENGPN</sequence>
<dbReference type="Proteomes" id="UP000475214">
    <property type="component" value="Unassembled WGS sequence"/>
</dbReference>
<keyword evidence="2" id="KW-1185">Reference proteome</keyword>
<protein>
    <submittedName>
        <fullName evidence="1">Uncharacterized protein</fullName>
    </submittedName>
</protein>
<reference evidence="1 2" key="1">
    <citation type="submission" date="2020-02" db="EMBL/GenBank/DDBJ databases">
        <authorList>
            <person name="Li X.-J."/>
            <person name="Han X.-M."/>
        </authorList>
    </citation>
    <scope>NUCLEOTIDE SEQUENCE [LARGE SCALE GENOMIC DNA]</scope>
    <source>
        <strain evidence="1 2">CCTCC AB 2017055</strain>
    </source>
</reference>
<comment type="caution">
    <text evidence="1">The sequence shown here is derived from an EMBL/GenBank/DDBJ whole genome shotgun (WGS) entry which is preliminary data.</text>
</comment>
<dbReference type="AlphaFoldDB" id="A0A6L9SCP9"/>
<name>A0A6L9SCP9_9ACTN</name>
<proteinExistence type="predicted"/>
<evidence type="ECO:0000313" key="2">
    <source>
        <dbReference type="Proteomes" id="UP000475214"/>
    </source>
</evidence>
<dbReference type="RefSeq" id="WP_163741689.1">
    <property type="nucleotide sequence ID" value="NZ_JAAGOA010000017.1"/>
</dbReference>
<gene>
    <name evidence="1" type="ORF">G1H10_21725</name>
</gene>